<evidence type="ECO:0000313" key="2">
    <source>
        <dbReference type="Proteomes" id="UP000573499"/>
    </source>
</evidence>
<reference evidence="1 2" key="1">
    <citation type="submission" date="2020-07" db="EMBL/GenBank/DDBJ databases">
        <title>Novel species isolated from subtropical streams in China.</title>
        <authorList>
            <person name="Lu H."/>
        </authorList>
    </citation>
    <scope>NUCLEOTIDE SEQUENCE [LARGE SCALE GENOMIC DNA]</scope>
    <source>
        <strain evidence="1 2">LX47W</strain>
    </source>
</reference>
<accession>A0A7W2ILV4</accession>
<organism evidence="1 2">
    <name type="scientific">Rugamonas apoptosis</name>
    <dbReference type="NCBI Taxonomy" id="2758570"/>
    <lineage>
        <taxon>Bacteria</taxon>
        <taxon>Pseudomonadati</taxon>
        <taxon>Pseudomonadota</taxon>
        <taxon>Betaproteobacteria</taxon>
        <taxon>Burkholderiales</taxon>
        <taxon>Oxalobacteraceae</taxon>
        <taxon>Telluria group</taxon>
        <taxon>Rugamonas</taxon>
    </lineage>
</organism>
<protein>
    <submittedName>
        <fullName evidence="1">Uncharacterized protein</fullName>
    </submittedName>
</protein>
<dbReference type="EMBL" id="JACEZU010000009">
    <property type="protein sequence ID" value="MBA5689028.1"/>
    <property type="molecule type" value="Genomic_DNA"/>
</dbReference>
<dbReference type="RefSeq" id="WP_182155220.1">
    <property type="nucleotide sequence ID" value="NZ_JACEZU010000009.1"/>
</dbReference>
<proteinExistence type="predicted"/>
<comment type="caution">
    <text evidence="1">The sequence shown here is derived from an EMBL/GenBank/DDBJ whole genome shotgun (WGS) entry which is preliminary data.</text>
</comment>
<name>A0A7W2ILV4_9BURK</name>
<keyword evidence="2" id="KW-1185">Reference proteome</keyword>
<sequence length="96" mass="10405">MDMSDEPLRISLAAPVARKVADAASRLGTSVDEIVEQALHLYLLRAEQRQAFIDDGMKSLAHYQATGLHVTGAEVDAWIEQLEAGDYAASLPPCHS</sequence>
<dbReference type="AlphaFoldDB" id="A0A7W2ILV4"/>
<gene>
    <name evidence="1" type="ORF">H3H39_18470</name>
</gene>
<evidence type="ECO:0000313" key="1">
    <source>
        <dbReference type="EMBL" id="MBA5689028.1"/>
    </source>
</evidence>
<dbReference type="Proteomes" id="UP000573499">
    <property type="component" value="Unassembled WGS sequence"/>
</dbReference>